<dbReference type="RefSeq" id="WP_098464983.1">
    <property type="nucleotide sequence ID" value="NZ_PDJJ01000001.1"/>
</dbReference>
<reference evidence="3 4" key="1">
    <citation type="submission" date="2017-10" db="EMBL/GenBank/DDBJ databases">
        <title>Sequencing the genomes of 1000 actinobacteria strains.</title>
        <authorList>
            <person name="Klenk H.-P."/>
        </authorList>
    </citation>
    <scope>NUCLEOTIDE SEQUENCE [LARGE SCALE GENOMIC DNA]</scope>
    <source>
        <strain evidence="3 4">DSM 21863</strain>
    </source>
</reference>
<dbReference type="Proteomes" id="UP000224130">
    <property type="component" value="Unassembled WGS sequence"/>
</dbReference>
<evidence type="ECO:0000313" key="4">
    <source>
        <dbReference type="Proteomes" id="UP000224130"/>
    </source>
</evidence>
<evidence type="ECO:0000313" key="3">
    <source>
        <dbReference type="EMBL" id="PFG44836.1"/>
    </source>
</evidence>
<dbReference type="Pfam" id="PF16951">
    <property type="entry name" value="MaAIMP_sms"/>
    <property type="match status" value="1"/>
</dbReference>
<dbReference type="AlphaFoldDB" id="A0A2A9F1Z3"/>
<feature type="region of interest" description="Disordered" evidence="1">
    <location>
        <begin position="33"/>
        <end position="55"/>
    </location>
</feature>
<comment type="caution">
    <text evidence="3">The sequence shown here is derived from an EMBL/GenBank/DDBJ whole genome shotgun (WGS) entry which is preliminary data.</text>
</comment>
<proteinExistence type="predicted"/>
<dbReference type="EMBL" id="PDJJ01000001">
    <property type="protein sequence ID" value="PFG44836.1"/>
    <property type="molecule type" value="Genomic_DNA"/>
</dbReference>
<accession>A0A2A9F1Z3</accession>
<feature type="transmembrane region" description="Helical" evidence="2">
    <location>
        <begin position="6"/>
        <end position="27"/>
    </location>
</feature>
<dbReference type="OrthoDB" id="6712920at2"/>
<keyword evidence="2" id="KW-1133">Transmembrane helix</keyword>
<dbReference type="NCBIfam" id="NF033493">
    <property type="entry name" value="MetS_like_NSS"/>
    <property type="match status" value="1"/>
</dbReference>
<name>A0A2A9F1Z3_9MICO</name>
<sequence length="55" mass="6117">MNTSALLMMIVALVIVWGGLVVAILALRARPERDDYPAGGEDDHREDTEILRHDT</sequence>
<gene>
    <name evidence="3" type="ORF">ATJ88_3573</name>
</gene>
<keyword evidence="2" id="KW-0472">Membrane</keyword>
<protein>
    <submittedName>
        <fullName evidence="3">Putative methionine/alanine importer small subunit</fullName>
    </submittedName>
</protein>
<evidence type="ECO:0000256" key="1">
    <source>
        <dbReference type="SAM" id="MobiDB-lite"/>
    </source>
</evidence>
<keyword evidence="4" id="KW-1185">Reference proteome</keyword>
<keyword evidence="2" id="KW-0812">Transmembrane</keyword>
<organism evidence="3 4">
    <name type="scientific">Isoptericola jiangsuensis</name>
    <dbReference type="NCBI Taxonomy" id="548579"/>
    <lineage>
        <taxon>Bacteria</taxon>
        <taxon>Bacillati</taxon>
        <taxon>Actinomycetota</taxon>
        <taxon>Actinomycetes</taxon>
        <taxon>Micrococcales</taxon>
        <taxon>Promicromonosporaceae</taxon>
        <taxon>Isoptericola</taxon>
    </lineage>
</organism>
<dbReference type="InterPro" id="IPR031596">
    <property type="entry name" value="MaAIMP_sms"/>
</dbReference>
<evidence type="ECO:0000256" key="2">
    <source>
        <dbReference type="SAM" id="Phobius"/>
    </source>
</evidence>